<dbReference type="Proteomes" id="UP000238642">
    <property type="component" value="Unassembled WGS sequence"/>
</dbReference>
<sequence>MEANTKTIHISKKEKNALVLRIILIWFFMYFPFINFVEDYLLLSKPIGVAFFILLLIITYAIVSLFLLISRLFSSWVIKISPEGVKVKFFLGTHFFSYPEIKSVTLSYPSARRRALQFTLSKKADLSGIFKPIRKLCIKKDGNGNPYILLGLTGLDVDAESLMNLIVSSLQNSESSIDNNI</sequence>
<keyword evidence="3" id="KW-1185">Reference proteome</keyword>
<gene>
    <name evidence="2" type="ORF">C5749_14735</name>
</gene>
<protein>
    <recommendedName>
        <fullName evidence="4">DUF304 domain-containing protein</fullName>
    </recommendedName>
</protein>
<keyword evidence="1" id="KW-0812">Transmembrane</keyword>
<comment type="caution">
    <text evidence="2">The sequence shown here is derived from an EMBL/GenBank/DDBJ whole genome shotgun (WGS) entry which is preliminary data.</text>
</comment>
<name>A0A2S9JNL2_9SPHI</name>
<evidence type="ECO:0000313" key="2">
    <source>
        <dbReference type="EMBL" id="PRD54686.1"/>
    </source>
</evidence>
<reference evidence="2 3" key="1">
    <citation type="submission" date="2018-02" db="EMBL/GenBank/DDBJ databases">
        <title>The draft genome of Sphingobacterium gobiense H7.</title>
        <authorList>
            <person name="Li L."/>
            <person name="Liu L."/>
            <person name="Zhang X."/>
            <person name="Wang T."/>
            <person name="Liang L."/>
        </authorList>
    </citation>
    <scope>NUCLEOTIDE SEQUENCE [LARGE SCALE GENOMIC DNA]</scope>
    <source>
        <strain evidence="2 3">ACCC 05757</strain>
    </source>
</reference>
<evidence type="ECO:0000313" key="3">
    <source>
        <dbReference type="Proteomes" id="UP000238642"/>
    </source>
</evidence>
<keyword evidence="1" id="KW-0472">Membrane</keyword>
<evidence type="ECO:0008006" key="4">
    <source>
        <dbReference type="Google" id="ProtNLM"/>
    </source>
</evidence>
<dbReference type="AlphaFoldDB" id="A0A2S9JNL2"/>
<dbReference type="RefSeq" id="WP_105726897.1">
    <property type="nucleotide sequence ID" value="NZ_PVBS01000002.1"/>
</dbReference>
<organism evidence="2 3">
    <name type="scientific">Sphingobacterium gobiense</name>
    <dbReference type="NCBI Taxonomy" id="1382456"/>
    <lineage>
        <taxon>Bacteria</taxon>
        <taxon>Pseudomonadati</taxon>
        <taxon>Bacteroidota</taxon>
        <taxon>Sphingobacteriia</taxon>
        <taxon>Sphingobacteriales</taxon>
        <taxon>Sphingobacteriaceae</taxon>
        <taxon>Sphingobacterium</taxon>
    </lineage>
</organism>
<dbReference type="EMBL" id="PVBS01000002">
    <property type="protein sequence ID" value="PRD54686.1"/>
    <property type="molecule type" value="Genomic_DNA"/>
</dbReference>
<accession>A0A2S9JNL2</accession>
<feature type="transmembrane region" description="Helical" evidence="1">
    <location>
        <begin position="49"/>
        <end position="69"/>
    </location>
</feature>
<evidence type="ECO:0000256" key="1">
    <source>
        <dbReference type="SAM" id="Phobius"/>
    </source>
</evidence>
<keyword evidence="1" id="KW-1133">Transmembrane helix</keyword>
<proteinExistence type="predicted"/>
<dbReference type="OrthoDB" id="9825522at2"/>
<feature type="transmembrane region" description="Helical" evidence="1">
    <location>
        <begin position="18"/>
        <end position="37"/>
    </location>
</feature>